<proteinExistence type="predicted"/>
<gene>
    <name evidence="1" type="ORF">AWM68_04655</name>
</gene>
<keyword evidence="2" id="KW-1185">Reference proteome</keyword>
<comment type="caution">
    <text evidence="1">The sequence shown here is derived from an EMBL/GenBank/DDBJ whole genome shotgun (WGS) entry which is preliminary data.</text>
</comment>
<evidence type="ECO:0000313" key="2">
    <source>
        <dbReference type="Proteomes" id="UP000076567"/>
    </source>
</evidence>
<dbReference type="AlphaFoldDB" id="A0A163RM70"/>
<reference evidence="2" key="1">
    <citation type="submission" date="2016-01" db="EMBL/GenBank/DDBJ databases">
        <title>Draft genome of Chromobacterium sp. F49.</title>
        <authorList>
            <person name="Hong K.W."/>
        </authorList>
    </citation>
    <scope>NUCLEOTIDE SEQUENCE [LARGE SCALE GENOMIC DNA]</scope>
    <source>
        <strain evidence="2">P7IIIA</strain>
    </source>
</reference>
<accession>A0A163RM70</accession>
<dbReference type="OrthoDB" id="2716151at2"/>
<sequence length="218" mass="25316">MNDFKHLLNKNVKLKVAGHLLEGRFCDFGNDILVLYRESKYLYIPLTHVQKIILSDKAVIEDNSLSPDLPFAKENHTFFSYRMMLRNAIGLYTQIRVVGKNPLHGTIVNVLSDYFVFYSPVYKQIFIPLSHLKWLTVYEQDNSHYSMYNPIPQKQSFSRSFEEQLKKWEGKLIVFDMGEDPDKIGILNSIKGNLAELISTTGEKVYFKLNHAKTVYLA</sequence>
<dbReference type="Proteomes" id="UP000076567">
    <property type="component" value="Unassembled WGS sequence"/>
</dbReference>
<dbReference type="RefSeq" id="WP_066239829.1">
    <property type="nucleotide sequence ID" value="NZ_LRFC01000012.1"/>
</dbReference>
<evidence type="ECO:0000313" key="1">
    <source>
        <dbReference type="EMBL" id="KZE67152.1"/>
    </source>
</evidence>
<protein>
    <recommendedName>
        <fullName evidence="3">DUF2642 domain-containing protein</fullName>
    </recommendedName>
</protein>
<organism evidence="1 2">
    <name type="scientific">Fictibacillus phosphorivorans</name>
    <dbReference type="NCBI Taxonomy" id="1221500"/>
    <lineage>
        <taxon>Bacteria</taxon>
        <taxon>Bacillati</taxon>
        <taxon>Bacillota</taxon>
        <taxon>Bacilli</taxon>
        <taxon>Bacillales</taxon>
        <taxon>Fictibacillaceae</taxon>
        <taxon>Fictibacillus</taxon>
    </lineage>
</organism>
<dbReference type="EMBL" id="LRFC01000012">
    <property type="protein sequence ID" value="KZE67152.1"/>
    <property type="molecule type" value="Genomic_DNA"/>
</dbReference>
<evidence type="ECO:0008006" key="3">
    <source>
        <dbReference type="Google" id="ProtNLM"/>
    </source>
</evidence>
<name>A0A163RM70_9BACL</name>